<feature type="region of interest" description="Disordered" evidence="10">
    <location>
        <begin position="1"/>
        <end position="52"/>
    </location>
</feature>
<dbReference type="PROSITE" id="PS00107">
    <property type="entry name" value="PROTEIN_KINASE_ATP"/>
    <property type="match status" value="1"/>
</dbReference>
<reference evidence="12 13" key="1">
    <citation type="journal article" date="2019" name="Environ. Microbiol.">
        <title>At the nexus of three kingdoms: the genome of the mycorrhizal fungus Gigaspora margarita provides insights into plant, endobacterial and fungal interactions.</title>
        <authorList>
            <person name="Venice F."/>
            <person name="Ghignone S."/>
            <person name="Salvioli di Fossalunga A."/>
            <person name="Amselem J."/>
            <person name="Novero M."/>
            <person name="Xianan X."/>
            <person name="Sedzielewska Toro K."/>
            <person name="Morin E."/>
            <person name="Lipzen A."/>
            <person name="Grigoriev I.V."/>
            <person name="Henrissat B."/>
            <person name="Martin F.M."/>
            <person name="Bonfante P."/>
        </authorList>
    </citation>
    <scope>NUCLEOTIDE SEQUENCE [LARGE SCALE GENOMIC DNA]</scope>
    <source>
        <strain evidence="12 13">BEG34</strain>
    </source>
</reference>
<gene>
    <name evidence="12" type="ORF">F8M41_019277</name>
</gene>
<evidence type="ECO:0000313" key="13">
    <source>
        <dbReference type="Proteomes" id="UP000439903"/>
    </source>
</evidence>
<dbReference type="Gene3D" id="1.10.510.10">
    <property type="entry name" value="Transferase(Phosphotransferase) domain 1"/>
    <property type="match status" value="1"/>
</dbReference>
<dbReference type="SMART" id="SM00220">
    <property type="entry name" value="S_TKc"/>
    <property type="match status" value="1"/>
</dbReference>
<dbReference type="CDD" id="cd14003">
    <property type="entry name" value="STKc_AMPK-like"/>
    <property type="match status" value="1"/>
</dbReference>
<protein>
    <submittedName>
        <fullName evidence="12">Pkinase-domain-containing protein</fullName>
    </submittedName>
</protein>
<name>A0A8H4AKC1_GIGMA</name>
<dbReference type="GO" id="GO:0005524">
    <property type="term" value="F:ATP binding"/>
    <property type="evidence" value="ECO:0007669"/>
    <property type="project" value="UniProtKB-UniRule"/>
</dbReference>
<dbReference type="InterPro" id="IPR030616">
    <property type="entry name" value="Aur-like"/>
</dbReference>
<evidence type="ECO:0000256" key="9">
    <source>
        <dbReference type="PROSITE-ProRule" id="PRU10141"/>
    </source>
</evidence>
<organism evidence="12 13">
    <name type="scientific">Gigaspora margarita</name>
    <dbReference type="NCBI Taxonomy" id="4874"/>
    <lineage>
        <taxon>Eukaryota</taxon>
        <taxon>Fungi</taxon>
        <taxon>Fungi incertae sedis</taxon>
        <taxon>Mucoromycota</taxon>
        <taxon>Glomeromycotina</taxon>
        <taxon>Glomeromycetes</taxon>
        <taxon>Diversisporales</taxon>
        <taxon>Gigasporaceae</taxon>
        <taxon>Gigaspora</taxon>
    </lineage>
</organism>
<dbReference type="PROSITE" id="PS50011">
    <property type="entry name" value="PROTEIN_KINASE_DOM"/>
    <property type="match status" value="1"/>
</dbReference>
<feature type="binding site" evidence="7">
    <location>
        <position position="400"/>
    </location>
    <ligand>
        <name>ATP</name>
        <dbReference type="ChEBI" id="CHEBI:30616"/>
    </ligand>
</feature>
<keyword evidence="1" id="KW-0723">Serine/threonine-protein kinase</keyword>
<feature type="binding site" evidence="7">
    <location>
        <begin position="380"/>
        <end position="381"/>
    </location>
    <ligand>
        <name>ATP</name>
        <dbReference type="ChEBI" id="CHEBI:30616"/>
    </ligand>
</feature>
<feature type="binding site" evidence="7 9">
    <location>
        <position position="280"/>
    </location>
    <ligand>
        <name>ATP</name>
        <dbReference type="ChEBI" id="CHEBI:30616"/>
    </ligand>
</feature>
<dbReference type="SUPFAM" id="SSF56112">
    <property type="entry name" value="Protein kinase-like (PK-like)"/>
    <property type="match status" value="1"/>
</dbReference>
<dbReference type="FunFam" id="3.30.200.20:FF:000003">
    <property type="entry name" value="Non-specific serine/threonine protein kinase"/>
    <property type="match status" value="1"/>
</dbReference>
<dbReference type="InterPro" id="IPR011009">
    <property type="entry name" value="Kinase-like_dom_sf"/>
</dbReference>
<evidence type="ECO:0000256" key="4">
    <source>
        <dbReference type="ARBA" id="ARBA00022777"/>
    </source>
</evidence>
<dbReference type="InterPro" id="IPR008271">
    <property type="entry name" value="Ser/Thr_kinase_AS"/>
</dbReference>
<feature type="active site" description="Proton acceptor" evidence="6">
    <location>
        <position position="376"/>
    </location>
</feature>
<dbReference type="Proteomes" id="UP000439903">
    <property type="component" value="Unassembled WGS sequence"/>
</dbReference>
<keyword evidence="5 7" id="KW-0067">ATP-binding</keyword>
<dbReference type="AlphaFoldDB" id="A0A8H4AKC1"/>
<feature type="region of interest" description="Disordered" evidence="10">
    <location>
        <begin position="88"/>
        <end position="112"/>
    </location>
</feature>
<evidence type="ECO:0000256" key="1">
    <source>
        <dbReference type="ARBA" id="ARBA00022527"/>
    </source>
</evidence>
<feature type="compositionally biased region" description="Polar residues" evidence="10">
    <location>
        <begin position="38"/>
        <end position="52"/>
    </location>
</feature>
<dbReference type="FunFam" id="1.10.510.10:FF:000571">
    <property type="entry name" value="Maternal embryonic leucine zipper kinase"/>
    <property type="match status" value="1"/>
</dbReference>
<evidence type="ECO:0000256" key="2">
    <source>
        <dbReference type="ARBA" id="ARBA00022679"/>
    </source>
</evidence>
<dbReference type="PANTHER" id="PTHR24350">
    <property type="entry name" value="SERINE/THREONINE-PROTEIN KINASE IAL-RELATED"/>
    <property type="match status" value="1"/>
</dbReference>
<evidence type="ECO:0000256" key="6">
    <source>
        <dbReference type="PIRSR" id="PIRSR630616-1"/>
    </source>
</evidence>
<evidence type="ECO:0000256" key="5">
    <source>
        <dbReference type="ARBA" id="ARBA00022840"/>
    </source>
</evidence>
<evidence type="ECO:0000256" key="10">
    <source>
        <dbReference type="SAM" id="MobiDB-lite"/>
    </source>
</evidence>
<dbReference type="EMBL" id="WTPW01000495">
    <property type="protein sequence ID" value="KAF0505778.1"/>
    <property type="molecule type" value="Genomic_DNA"/>
</dbReference>
<keyword evidence="13" id="KW-1185">Reference proteome</keyword>
<dbReference type="OrthoDB" id="289250at2759"/>
<keyword evidence="3 7" id="KW-0547">Nucleotide-binding</keyword>
<dbReference type="GO" id="GO:0004674">
    <property type="term" value="F:protein serine/threonine kinase activity"/>
    <property type="evidence" value="ECO:0007669"/>
    <property type="project" value="UniProtKB-KW"/>
</dbReference>
<keyword evidence="2" id="KW-0808">Transferase</keyword>
<dbReference type="InterPro" id="IPR000719">
    <property type="entry name" value="Prot_kinase_dom"/>
</dbReference>
<sequence length="529" mass="59330">MPILSDPSKNIVDNDSRSYDKAILNSPPAMDNRKRHTSSNSQGGSVSLIYPSTTSSPFVNTRCTSASDTADNRMMKQVFINYADNSTKIHSDDNNNDDHDDINGSSSVDGDITKEVSMTGTAKRGLPPISTNFAQSNSGIKNNHRVALEDHSLTTLPSPATSVHDFPTSKRHTTKNKINPSKLSIGNKSYQHHRTTSDTNLLLNKLSSKNHTSNGNYRSNDDMGPIIGHHMLQQRLTKLGLQNYSELIGHYAVLKLIGTGSFSEVKLAIDLENCREVAIKMISLKEMQDNECLKTGVSREIQILEYINHPNIVSLLDTIETPTHLCLVLEYIPGGELFDYVNDYYEKITEDEVKQIFYELVNTVSYLHESNIIHRDLKLENILLESSESSPNKKRIKLTDFGLARFIDPKSPLLTTRCGSEEYAAPELISASSYDGRKTDIWSLGIILYALLVGYLPFNQEAGQTRKQFFIKIIKADFKFPKPNPVDKRGNISEDAKDLIKKILQTMPERRPSLEAIKNHPWLSSLNVM</sequence>
<feature type="cross-link" description="Glycyl lysine isopeptide (Lys-Gly) (interchain with G-Cter in SUMO2)" evidence="8">
    <location>
        <position position="378"/>
    </location>
</feature>
<evidence type="ECO:0000256" key="8">
    <source>
        <dbReference type="PIRSR" id="PIRSR630616-3"/>
    </source>
</evidence>
<dbReference type="InterPro" id="IPR017441">
    <property type="entry name" value="Protein_kinase_ATP_BS"/>
</dbReference>
<dbReference type="PROSITE" id="PS00108">
    <property type="entry name" value="PROTEIN_KINASE_ST"/>
    <property type="match status" value="1"/>
</dbReference>
<evidence type="ECO:0000256" key="7">
    <source>
        <dbReference type="PIRSR" id="PIRSR630616-2"/>
    </source>
</evidence>
<evidence type="ECO:0000256" key="3">
    <source>
        <dbReference type="ARBA" id="ARBA00022741"/>
    </source>
</evidence>
<feature type="region of interest" description="Disordered" evidence="10">
    <location>
        <begin position="155"/>
        <end position="175"/>
    </location>
</feature>
<comment type="caution">
    <text evidence="12">The sequence shown here is derived from an EMBL/GenBank/DDBJ whole genome shotgun (WGS) entry which is preliminary data.</text>
</comment>
<keyword evidence="4 12" id="KW-0418">Kinase</keyword>
<accession>A0A8H4AKC1</accession>
<evidence type="ECO:0000313" key="12">
    <source>
        <dbReference type="EMBL" id="KAF0505778.1"/>
    </source>
</evidence>
<dbReference type="Pfam" id="PF00069">
    <property type="entry name" value="Pkinase"/>
    <property type="match status" value="1"/>
</dbReference>
<feature type="compositionally biased region" description="Basic and acidic residues" evidence="10">
    <location>
        <begin position="88"/>
        <end position="97"/>
    </location>
</feature>
<proteinExistence type="predicted"/>
<feature type="domain" description="Protein kinase" evidence="11">
    <location>
        <begin position="251"/>
        <end position="523"/>
    </location>
</feature>
<evidence type="ECO:0000259" key="11">
    <source>
        <dbReference type="PROSITE" id="PS50011"/>
    </source>
</evidence>